<keyword evidence="7" id="KW-1185">Reference proteome</keyword>
<dbReference type="AlphaFoldDB" id="A0A329RSM4"/>
<protein>
    <recommendedName>
        <fullName evidence="8">Chromo domain-containing protein</fullName>
    </recommendedName>
</protein>
<dbReference type="Proteomes" id="UP000735874">
    <property type="component" value="Unassembled WGS sequence"/>
</dbReference>
<reference evidence="6 7" key="1">
    <citation type="submission" date="2018-01" db="EMBL/GenBank/DDBJ databases">
        <title>Draft genome of the strawberry crown rot pathogen Phytophthora cactorum.</title>
        <authorList>
            <person name="Armitage A.D."/>
            <person name="Lysoe E."/>
            <person name="Nellist C.F."/>
            <person name="Harrison R.J."/>
            <person name="Brurberg M.B."/>
        </authorList>
    </citation>
    <scope>NUCLEOTIDE SEQUENCE [LARGE SCALE GENOMIC DNA]</scope>
    <source>
        <strain evidence="6 7">10300</strain>
    </source>
</reference>
<proteinExistence type="predicted"/>
<dbReference type="EMBL" id="RCMI01000764">
    <property type="protein sequence ID" value="KAG2898478.1"/>
    <property type="molecule type" value="Genomic_DNA"/>
</dbReference>
<evidence type="ECO:0000313" key="3">
    <source>
        <dbReference type="EMBL" id="KAG2898478.1"/>
    </source>
</evidence>
<feature type="region of interest" description="Disordered" evidence="1">
    <location>
        <begin position="173"/>
        <end position="204"/>
    </location>
</feature>
<sequence>MHCVVDDKRLEQRLLNKKRERGENLVNFTVGDYVLRSRVDEKQRNKIQVTWVGPYRVLRADTHSFRVHLLTGDKLNMHASRLTIYADDNLEVADELLEHISAQGIVLVVDKLKDHQWNGNINAYEIKVRWKGLQPIEDSYKPMTDLAKEIRVLMDNYVKPTDDQELYEFWQKVQQDAGQRGEPADPTTATTSAERTSRDGTGTA</sequence>
<evidence type="ECO:0008006" key="8">
    <source>
        <dbReference type="Google" id="ProtNLM"/>
    </source>
</evidence>
<evidence type="ECO:0000313" key="6">
    <source>
        <dbReference type="EMBL" id="RAW27561.1"/>
    </source>
</evidence>
<accession>A0A329RSM4</accession>
<dbReference type="Proteomes" id="UP000760860">
    <property type="component" value="Unassembled WGS sequence"/>
</dbReference>
<reference evidence="2" key="2">
    <citation type="submission" date="2018-10" db="EMBL/GenBank/DDBJ databases">
        <title>Effector identification in a new, highly contiguous assembly of the strawberry crown rot pathogen Phytophthora cactorum.</title>
        <authorList>
            <person name="Armitage A.D."/>
            <person name="Nellist C.F."/>
            <person name="Bates H."/>
            <person name="Vickerstaff R.J."/>
            <person name="Harrison R.J."/>
        </authorList>
    </citation>
    <scope>NUCLEOTIDE SEQUENCE</scope>
    <source>
        <strain evidence="2">15-7</strain>
        <strain evidence="3">4032</strain>
        <strain evidence="4">P415</strain>
        <strain evidence="5">P421</strain>
    </source>
</reference>
<dbReference type="SUPFAM" id="SSF54160">
    <property type="entry name" value="Chromo domain-like"/>
    <property type="match status" value="1"/>
</dbReference>
<dbReference type="Proteomes" id="UP000774804">
    <property type="component" value="Unassembled WGS sequence"/>
</dbReference>
<dbReference type="InterPro" id="IPR016197">
    <property type="entry name" value="Chromo-like_dom_sf"/>
</dbReference>
<evidence type="ECO:0000313" key="5">
    <source>
        <dbReference type="EMBL" id="KAG3204879.1"/>
    </source>
</evidence>
<evidence type="ECO:0000313" key="2">
    <source>
        <dbReference type="EMBL" id="KAG2850478.1"/>
    </source>
</evidence>
<gene>
    <name evidence="6" type="ORF">PC110_g16042</name>
    <name evidence="2" type="ORF">PC113_g16743</name>
    <name evidence="3" type="ORF">PC115_g16848</name>
    <name evidence="4" type="ORF">PC118_g22799</name>
    <name evidence="5" type="ORF">PC129_g22354</name>
</gene>
<dbReference type="EMBL" id="RCMG01000682">
    <property type="protein sequence ID" value="KAG2850478.1"/>
    <property type="molecule type" value="Genomic_DNA"/>
</dbReference>
<evidence type="ECO:0000313" key="4">
    <source>
        <dbReference type="EMBL" id="KAG2959867.1"/>
    </source>
</evidence>
<name>A0A329RSM4_9STRA</name>
<evidence type="ECO:0000256" key="1">
    <source>
        <dbReference type="SAM" id="MobiDB-lite"/>
    </source>
</evidence>
<dbReference type="EMBL" id="RCML01001895">
    <property type="protein sequence ID" value="KAG2959867.1"/>
    <property type="molecule type" value="Genomic_DNA"/>
</dbReference>
<comment type="caution">
    <text evidence="6">The sequence shown here is derived from an EMBL/GenBank/DDBJ whole genome shotgun (WGS) entry which is preliminary data.</text>
</comment>
<dbReference type="OrthoDB" id="167344at2759"/>
<dbReference type="VEuPathDB" id="FungiDB:PC110_g16042"/>
<evidence type="ECO:0000313" key="7">
    <source>
        <dbReference type="Proteomes" id="UP000251314"/>
    </source>
</evidence>
<organism evidence="6 7">
    <name type="scientific">Phytophthora cactorum</name>
    <dbReference type="NCBI Taxonomy" id="29920"/>
    <lineage>
        <taxon>Eukaryota</taxon>
        <taxon>Sar</taxon>
        <taxon>Stramenopiles</taxon>
        <taxon>Oomycota</taxon>
        <taxon>Peronosporomycetes</taxon>
        <taxon>Peronosporales</taxon>
        <taxon>Peronosporaceae</taxon>
        <taxon>Phytophthora</taxon>
    </lineage>
</organism>
<dbReference type="EMBL" id="RCMV01002052">
    <property type="protein sequence ID" value="KAG3204879.1"/>
    <property type="molecule type" value="Genomic_DNA"/>
</dbReference>
<dbReference type="EMBL" id="MJFZ01000553">
    <property type="protein sequence ID" value="RAW27561.1"/>
    <property type="molecule type" value="Genomic_DNA"/>
</dbReference>
<dbReference type="Proteomes" id="UP000697107">
    <property type="component" value="Unassembled WGS sequence"/>
</dbReference>
<dbReference type="Proteomes" id="UP000251314">
    <property type="component" value="Unassembled WGS sequence"/>
</dbReference>